<reference evidence="2 3" key="1">
    <citation type="submission" date="2016-10" db="EMBL/GenBank/DDBJ databases">
        <authorList>
            <person name="de Groot N.N."/>
        </authorList>
    </citation>
    <scope>NUCLEOTIDE SEQUENCE [LARGE SCALE GENOMIC DNA]</scope>
    <source>
        <strain evidence="2 3">DSM 29316</strain>
    </source>
</reference>
<dbReference type="PANTHER" id="PTHR11908">
    <property type="entry name" value="XANTHINE DEHYDROGENASE"/>
    <property type="match status" value="1"/>
</dbReference>
<organism evidence="2 3">
    <name type="scientific">Poseidonocella pacifica</name>
    <dbReference type="NCBI Taxonomy" id="871651"/>
    <lineage>
        <taxon>Bacteria</taxon>
        <taxon>Pseudomonadati</taxon>
        <taxon>Pseudomonadota</taxon>
        <taxon>Alphaproteobacteria</taxon>
        <taxon>Rhodobacterales</taxon>
        <taxon>Roseobacteraceae</taxon>
        <taxon>Poseidonocella</taxon>
    </lineage>
</organism>
<keyword evidence="3" id="KW-1185">Reference proteome</keyword>
<dbReference type="Pfam" id="PF02738">
    <property type="entry name" value="MoCoBD_1"/>
    <property type="match status" value="1"/>
</dbReference>
<dbReference type="STRING" id="871651.SAMN05421688_0716"/>
<dbReference type="InterPro" id="IPR046867">
    <property type="entry name" value="AldOxase/xan_DH_MoCoBD2"/>
</dbReference>
<evidence type="ECO:0000313" key="3">
    <source>
        <dbReference type="Proteomes" id="UP000198796"/>
    </source>
</evidence>
<dbReference type="PANTHER" id="PTHR11908:SF123">
    <property type="entry name" value="ALDEHYDE OXIDOREDUCTASE MOLYBDENUM-BINDING SUBUNIT PAOC"/>
    <property type="match status" value="1"/>
</dbReference>
<dbReference type="SUPFAM" id="SSF54665">
    <property type="entry name" value="CO dehydrogenase molybdoprotein N-domain-like"/>
    <property type="match status" value="1"/>
</dbReference>
<protein>
    <submittedName>
        <fullName evidence="2">Xanthine dehydrogenase, molybdenum binding subunit apoprotein</fullName>
    </submittedName>
</protein>
<dbReference type="Proteomes" id="UP000198796">
    <property type="component" value="Unassembled WGS sequence"/>
</dbReference>
<sequence>MTDMFRMDKPQPRLFDETVQGVIGKPLDRPEGLLKVTGRAPYAAEVPEANMVHGVLVRSTITRGRLTGIDKSALEGLSGILGVIRSPEFVRNSAQGMANEAPIQPEDHVAYFGQPMALVVAETFEAARDGAHRLRLSYETEHAEIDPTTTSEIDTKPDSFGDLDSAMAQADVTIDQKYSTPGQVSAAMEPHASIAWWEGDNVTLRGSYQMLRFNRNELADSLGIDPENVRILSPYVGGGFGSKLGIGSEAVAAAIAARELGRPVRVVMSRQHVFDMVLRRSETHQRLRLAAKADGTLLGIGHEDRVSNLPGEEFSEPTAMATHFMYGGENRLYNHEIARIHRTPSGSVRAPGEAVGMLALESAMDELAEVAGIDPVELRLRNLPEKHPEKGVPFSSRRFEDCLREGAKEFGWENRTPTASRREGDWFIGCGMSGAGRANMLVPSEARVTLEGDRAIVETDMTDIGTGSYAILTQIAAELLGLPMDRVETRLGDTRFPGASGSGGSVGAGSSGSSVFLAAKKIRARLAEAMGCAEEDLTLQDGIARSGNIQKPLSELAATAMTEEGGIKPGAMGKEFFQAGFGAHFVEIGVNAITGEARVRRMLGVFSAGRILNEKTATSQCIGGMVWGLGAALTEELQHDPRTGGIVSRDLANYHVASHADVPMIDVRLLPERDDQANPMQAKGIGELGISGAGAAVTNAIYNACGVRIRDFPATPDKIIAGLEALGR</sequence>
<gene>
    <name evidence="2" type="ORF">SAMN05421688_0716</name>
</gene>
<dbReference type="Gene3D" id="3.30.365.10">
    <property type="entry name" value="Aldehyde oxidase/xanthine dehydrogenase, molybdopterin binding domain"/>
    <property type="match status" value="4"/>
</dbReference>
<dbReference type="GO" id="GO:0005506">
    <property type="term" value="F:iron ion binding"/>
    <property type="evidence" value="ECO:0007669"/>
    <property type="project" value="InterPro"/>
</dbReference>
<dbReference type="SUPFAM" id="SSF56003">
    <property type="entry name" value="Molybdenum cofactor-binding domain"/>
    <property type="match status" value="1"/>
</dbReference>
<dbReference type="InterPro" id="IPR016208">
    <property type="entry name" value="Ald_Oxase/xanthine_DH-like"/>
</dbReference>
<dbReference type="Pfam" id="PF20256">
    <property type="entry name" value="MoCoBD_2"/>
    <property type="match status" value="1"/>
</dbReference>
<proteinExistence type="predicted"/>
<dbReference type="InterPro" id="IPR037165">
    <property type="entry name" value="AldOxase/xan_DH_Mopterin-bd_sf"/>
</dbReference>
<accession>A0A1I0VK48</accession>
<dbReference type="AlphaFoldDB" id="A0A1I0VK48"/>
<dbReference type="RefSeq" id="WP_092060629.1">
    <property type="nucleotide sequence ID" value="NZ_FOJU01000001.1"/>
</dbReference>
<dbReference type="GO" id="GO:0016491">
    <property type="term" value="F:oxidoreductase activity"/>
    <property type="evidence" value="ECO:0007669"/>
    <property type="project" value="InterPro"/>
</dbReference>
<dbReference type="EMBL" id="FOJU01000001">
    <property type="protein sequence ID" value="SFA76702.1"/>
    <property type="molecule type" value="Genomic_DNA"/>
</dbReference>
<dbReference type="InterPro" id="IPR000674">
    <property type="entry name" value="Ald_Oxase/Xan_DH_a/b"/>
</dbReference>
<evidence type="ECO:0000313" key="2">
    <source>
        <dbReference type="EMBL" id="SFA76702.1"/>
    </source>
</evidence>
<feature type="domain" description="Aldehyde oxidase/xanthine dehydrogenase a/b hammerhead" evidence="1">
    <location>
        <begin position="37"/>
        <end position="142"/>
    </location>
</feature>
<dbReference type="InterPro" id="IPR036856">
    <property type="entry name" value="Ald_Oxase/Xan_DH_a/b_sf"/>
</dbReference>
<dbReference type="InterPro" id="IPR008274">
    <property type="entry name" value="AldOxase/xan_DH_MoCoBD1"/>
</dbReference>
<name>A0A1I0VK48_9RHOB</name>
<dbReference type="OrthoDB" id="8428274at2"/>
<dbReference type="SMART" id="SM01008">
    <property type="entry name" value="Ald_Xan_dh_C"/>
    <property type="match status" value="1"/>
</dbReference>
<dbReference type="Pfam" id="PF01315">
    <property type="entry name" value="Ald_Xan_dh_C"/>
    <property type="match status" value="1"/>
</dbReference>
<evidence type="ECO:0000259" key="1">
    <source>
        <dbReference type="SMART" id="SM01008"/>
    </source>
</evidence>
<dbReference type="Gene3D" id="3.90.1170.50">
    <property type="entry name" value="Aldehyde oxidase/xanthine dehydrogenase, a/b hammerhead"/>
    <property type="match status" value="1"/>
</dbReference>